<dbReference type="EMBL" id="CM046392">
    <property type="protein sequence ID" value="KAI8554350.1"/>
    <property type="molecule type" value="Genomic_DNA"/>
</dbReference>
<name>A0ACC0NMB7_RHOML</name>
<organism evidence="1 2">
    <name type="scientific">Rhododendron molle</name>
    <name type="common">Chinese azalea</name>
    <name type="synonym">Azalea mollis</name>
    <dbReference type="NCBI Taxonomy" id="49168"/>
    <lineage>
        <taxon>Eukaryota</taxon>
        <taxon>Viridiplantae</taxon>
        <taxon>Streptophyta</taxon>
        <taxon>Embryophyta</taxon>
        <taxon>Tracheophyta</taxon>
        <taxon>Spermatophyta</taxon>
        <taxon>Magnoliopsida</taxon>
        <taxon>eudicotyledons</taxon>
        <taxon>Gunneridae</taxon>
        <taxon>Pentapetalae</taxon>
        <taxon>asterids</taxon>
        <taxon>Ericales</taxon>
        <taxon>Ericaceae</taxon>
        <taxon>Ericoideae</taxon>
        <taxon>Rhodoreae</taxon>
        <taxon>Rhododendron</taxon>
    </lineage>
</organism>
<evidence type="ECO:0000313" key="1">
    <source>
        <dbReference type="EMBL" id="KAI8554350.1"/>
    </source>
</evidence>
<comment type="caution">
    <text evidence="1">The sequence shown here is derived from an EMBL/GenBank/DDBJ whole genome shotgun (WGS) entry which is preliminary data.</text>
</comment>
<dbReference type="Proteomes" id="UP001062846">
    <property type="component" value="Chromosome 5"/>
</dbReference>
<accession>A0ACC0NMB7</accession>
<proteinExistence type="predicted"/>
<evidence type="ECO:0000313" key="2">
    <source>
        <dbReference type="Proteomes" id="UP001062846"/>
    </source>
</evidence>
<gene>
    <name evidence="1" type="ORF">RHMOL_Rhmol05G0092000</name>
</gene>
<keyword evidence="2" id="KW-1185">Reference proteome</keyword>
<reference evidence="1" key="1">
    <citation type="submission" date="2022-02" db="EMBL/GenBank/DDBJ databases">
        <title>Plant Genome Project.</title>
        <authorList>
            <person name="Zhang R.-G."/>
        </authorList>
    </citation>
    <scope>NUCLEOTIDE SEQUENCE</scope>
    <source>
        <strain evidence="1">AT1</strain>
    </source>
</reference>
<protein>
    <submittedName>
        <fullName evidence="1">Uncharacterized protein</fullName>
    </submittedName>
</protein>
<sequence length="836" mass="91510">MDMGGDMSWWWRDGDNHDGGDGCSECGVVVVVIEVCGGRLARVHGGGSGETIVVESSQRWNSGGGDDSGMVVDVVAIVAMVVVVRGWSSDDGGDDGVVLVTTVTLVAIVVVVVCYESHIIQRVRVEVTEFVTINNRAHRGRQDWCHFCASCYSCPSRLEDERTRVKRSRDEISSHVFSLDILQQHFGNKREDVAKSLGISISTLKRHCRYHGISRWPYPRRNNAVYSEIEAARRSSKQVFQLEGQTTQSTNREGMSSHVFGLDILKPHFDSKRKDAAKSLGISELPNPYGEKNPLPTFNTLSTNGQITMENEVGGQNLEPNDCLPDSFEDPNFQNTRIGSISKFGIIIPSFYDSLPGHCRDAEFCFSAVYSETEVAGGSSGWVFQLEGQTTQSIAYPNSNALVFPQPHIASEEVLNENGGSSEDRRDSLASQAEASFEGHVSESSNLTVLACSDAAAPNQPLATMPTVPDIIPHLTGGSSETFRLEKEMGGQIREPNEFLPDSFQDPSLWDTGNDLIVEIGKTPTFHDSFHGNHYDVEFCFSSVYNETGAVGGSPRWAFQLEGQTTQIPSYPIPDVLVSKPHIASIEVLSENTGRAEDRRILLPSQDTSHEEAFLQGQVFESSNLTAPTFSDAAAPSQPLATILHTMSTIPPMVPHLIGGSSEFFGCPNLRGIVDPHPQMASTQILSENMRSLEDLSIFLVSQEPFMEEYGSGSNNQTIPPCLDPAPSQQPRMPPLIASQDPSSVRVKATNGHTIIAFKLSFASGIIQLKEEVSKRLGFELGNFNLKYKDADGDFISIVCDDDVRDYLELLNSSENQIMCVHGEDDEILGTMGLQV</sequence>